<dbReference type="EC" id="2.7.-.-" evidence="6"/>
<evidence type="ECO:0000313" key="7">
    <source>
        <dbReference type="Proteomes" id="UP001231616"/>
    </source>
</evidence>
<dbReference type="Pfam" id="PF03109">
    <property type="entry name" value="ABC1"/>
    <property type="match status" value="1"/>
</dbReference>
<keyword evidence="2 6" id="KW-0808">Transferase</keyword>
<evidence type="ECO:0000256" key="3">
    <source>
        <dbReference type="ARBA" id="ARBA00022741"/>
    </source>
</evidence>
<protein>
    <submittedName>
        <fullName evidence="6">AarF/ABC1/UbiB kinase family protein</fullName>
        <ecNumber evidence="6">2.7.-.-</ecNumber>
    </submittedName>
</protein>
<dbReference type="PANTHER" id="PTHR43851:SF3">
    <property type="entry name" value="COENZYME Q8"/>
    <property type="match status" value="1"/>
</dbReference>
<gene>
    <name evidence="6" type="ORF">Q3O60_15785</name>
</gene>
<evidence type="ECO:0000256" key="4">
    <source>
        <dbReference type="ARBA" id="ARBA00022840"/>
    </source>
</evidence>
<dbReference type="PANTHER" id="PTHR43851">
    <property type="match status" value="1"/>
</dbReference>
<dbReference type="SUPFAM" id="SSF56112">
    <property type="entry name" value="Protein kinase-like (PK-like)"/>
    <property type="match status" value="1"/>
</dbReference>
<accession>A0ABT9H2W8</accession>
<organism evidence="6 7">
    <name type="scientific">Alkalimonas collagenimarina</name>
    <dbReference type="NCBI Taxonomy" id="400390"/>
    <lineage>
        <taxon>Bacteria</taxon>
        <taxon>Pseudomonadati</taxon>
        <taxon>Pseudomonadota</taxon>
        <taxon>Gammaproteobacteria</taxon>
        <taxon>Alkalimonas</taxon>
    </lineage>
</organism>
<evidence type="ECO:0000259" key="5">
    <source>
        <dbReference type="Pfam" id="PF03109"/>
    </source>
</evidence>
<keyword evidence="4" id="KW-0067">ATP-binding</keyword>
<keyword evidence="7" id="KW-1185">Reference proteome</keyword>
<dbReference type="EMBL" id="JAUZVZ010000029">
    <property type="protein sequence ID" value="MDP4537647.1"/>
    <property type="molecule type" value="Genomic_DNA"/>
</dbReference>
<dbReference type="InterPro" id="IPR004147">
    <property type="entry name" value="ABC1_dom"/>
</dbReference>
<dbReference type="InterPro" id="IPR034646">
    <property type="entry name" value="ADCK3_dom"/>
</dbReference>
<reference evidence="6 7" key="1">
    <citation type="submission" date="2023-08" db="EMBL/GenBank/DDBJ databases">
        <authorList>
            <person name="Joshi A."/>
            <person name="Thite S."/>
        </authorList>
    </citation>
    <scope>NUCLEOTIDE SEQUENCE [LARGE SCALE GENOMIC DNA]</scope>
    <source>
        <strain evidence="6 7">AC40</strain>
    </source>
</reference>
<proteinExistence type="inferred from homology"/>
<comment type="similarity">
    <text evidence="1">Belongs to the protein kinase superfamily. ADCK protein kinase family.</text>
</comment>
<name>A0ABT9H2W8_9GAMM</name>
<sequence length="435" mass="48580">MASSSKVPSGRLARFSSLAGLAGKLAGGMLAEGARRMANGEKSNRLDLLLTPSNIKRVTDKLAHMRGAAMKLGQLLSMDAGDLIPAELAELLARLRDNANPMLPKQLATVLRTELGNDWQRHFADFEFKPMAAASIGQVHRAQHDKGQRLAVKVQYPGVKQSIESDVDNVASLLKISGLLPAGMDYGALLDEAKIQLQREADYLQEADYMTRFYHHLQHDPRYVVPQPNTELSTANILVMDFVEGVPVESLQAEPQALRDQVMVLLFELFFKELFEFRLVQTDPNFANYRYNLSTKQLVLLDFGACRDYSEAFSDAYRLLFGSALNNQEAGVEQAMRDIGFFSQDIAASQRERILQLVQLACEPLQHSEPFDFGHSDLANRIREAGTALSLQHNYWHTPPADAIFLHRKIGGLYLLAARLKARVNVRALLQAYLD</sequence>
<dbReference type="InterPro" id="IPR011009">
    <property type="entry name" value="Kinase-like_dom_sf"/>
</dbReference>
<evidence type="ECO:0000256" key="1">
    <source>
        <dbReference type="ARBA" id="ARBA00009670"/>
    </source>
</evidence>
<feature type="domain" description="ABC1 atypical kinase-like" evidence="5">
    <location>
        <begin position="94"/>
        <end position="335"/>
    </location>
</feature>
<keyword evidence="3" id="KW-0547">Nucleotide-binding</keyword>
<dbReference type="CDD" id="cd13970">
    <property type="entry name" value="ABC1_ADCK3"/>
    <property type="match status" value="1"/>
</dbReference>
<comment type="caution">
    <text evidence="6">The sequence shown here is derived from an EMBL/GenBank/DDBJ whole genome shotgun (WGS) entry which is preliminary data.</text>
</comment>
<dbReference type="Proteomes" id="UP001231616">
    <property type="component" value="Unassembled WGS sequence"/>
</dbReference>
<evidence type="ECO:0000256" key="2">
    <source>
        <dbReference type="ARBA" id="ARBA00022679"/>
    </source>
</evidence>
<dbReference type="GO" id="GO:0016301">
    <property type="term" value="F:kinase activity"/>
    <property type="evidence" value="ECO:0007669"/>
    <property type="project" value="UniProtKB-KW"/>
</dbReference>
<dbReference type="RefSeq" id="WP_305894896.1">
    <property type="nucleotide sequence ID" value="NZ_JAUZVZ010000029.1"/>
</dbReference>
<keyword evidence="6" id="KW-0418">Kinase</keyword>
<dbReference type="InterPro" id="IPR051409">
    <property type="entry name" value="Atypical_kinase_ADCK"/>
</dbReference>
<evidence type="ECO:0000313" key="6">
    <source>
        <dbReference type="EMBL" id="MDP4537647.1"/>
    </source>
</evidence>